<keyword evidence="2" id="KW-1185">Reference proteome</keyword>
<gene>
    <name evidence="1" type="ORF">FK004_14345</name>
</gene>
<proteinExistence type="predicted"/>
<dbReference type="Proteomes" id="UP000244677">
    <property type="component" value="Chromosome"/>
</dbReference>
<evidence type="ECO:0008006" key="3">
    <source>
        <dbReference type="Google" id="ProtNLM"/>
    </source>
</evidence>
<dbReference type="KEGG" id="fki:FK004_14345"/>
<sequence>MENNPGTAVNGTPQTTTYDAGIRRMRITATAQLSPRYLIFIQMGINNQSFISGGGTGTGGNGAGKKAVFFFHDAYNEFAILPAINEETKKKNAFNLYMGAGLHSWNGVSRLTNASSNRMLTADLPVFNFNTIEVSDQFARQMGIFAHGEWNRLAYRVNVNKPFATNLVPLVNGSALDNNKSGKLSFAGYFDYQFFDTENRSSPFLAGTYLGEKRILNVGSGFYSTKDGTLTQPQEGVFENHDITIFGADVFTELPIGAKDKEMSLSIYSVLYNYNFGPNYIRTTGLMNPGTADPDFTGMVAKEGFGNAKYLLGTGKIWYTQAGFLLPKFSDKIRIQPYVTYTLKDLKALSETGHFYDLGTNLLLDGHNAKISLQYSSRPLYDAATNTVFKRAGEVIAAVQIYL</sequence>
<evidence type="ECO:0000313" key="1">
    <source>
        <dbReference type="EMBL" id="AWG27349.1"/>
    </source>
</evidence>
<accession>A0A2S1LUC5</accession>
<name>A0A2S1LUC5_9FLAO</name>
<reference evidence="1 2" key="1">
    <citation type="submission" date="2017-04" db="EMBL/GenBank/DDBJ databases">
        <title>Complete genome sequence of Flavobacterium kingsejong AJ004.</title>
        <authorList>
            <person name="Lee P.C."/>
        </authorList>
    </citation>
    <scope>NUCLEOTIDE SEQUENCE [LARGE SCALE GENOMIC DNA]</scope>
    <source>
        <strain evidence="1 2">AJ004</strain>
    </source>
</reference>
<dbReference type="AlphaFoldDB" id="A0A2S1LUC5"/>
<organism evidence="1 2">
    <name type="scientific">Flavobacterium kingsejongi</name>
    <dbReference type="NCBI Taxonomy" id="1678728"/>
    <lineage>
        <taxon>Bacteria</taxon>
        <taxon>Pseudomonadati</taxon>
        <taxon>Bacteroidota</taxon>
        <taxon>Flavobacteriia</taxon>
        <taxon>Flavobacteriales</taxon>
        <taxon>Flavobacteriaceae</taxon>
        <taxon>Flavobacterium</taxon>
    </lineage>
</organism>
<dbReference type="OrthoDB" id="9771991at2"/>
<dbReference type="EMBL" id="CP020919">
    <property type="protein sequence ID" value="AWG27349.1"/>
    <property type="molecule type" value="Genomic_DNA"/>
</dbReference>
<evidence type="ECO:0000313" key="2">
    <source>
        <dbReference type="Proteomes" id="UP000244677"/>
    </source>
</evidence>
<protein>
    <recommendedName>
        <fullName evidence="3">Porin</fullName>
    </recommendedName>
</protein>